<protein>
    <submittedName>
        <fullName evidence="1">Uncharacterized protein</fullName>
    </submittedName>
</protein>
<dbReference type="AlphaFoldDB" id="A0A2T3B4J0"/>
<evidence type="ECO:0000313" key="2">
    <source>
        <dbReference type="Proteomes" id="UP000241818"/>
    </source>
</evidence>
<keyword evidence="2" id="KW-1185">Reference proteome</keyword>
<reference evidence="1 2" key="1">
    <citation type="journal article" date="2018" name="New Phytol.">
        <title>Comparative genomics and transcriptomics depict ericoid mycorrhizal fungi as versatile saprotrophs and plant mutualists.</title>
        <authorList>
            <person name="Martino E."/>
            <person name="Morin E."/>
            <person name="Grelet G.A."/>
            <person name="Kuo A."/>
            <person name="Kohler A."/>
            <person name="Daghino S."/>
            <person name="Barry K.W."/>
            <person name="Cichocki N."/>
            <person name="Clum A."/>
            <person name="Dockter R.B."/>
            <person name="Hainaut M."/>
            <person name="Kuo R.C."/>
            <person name="LaButti K."/>
            <person name="Lindahl B.D."/>
            <person name="Lindquist E.A."/>
            <person name="Lipzen A."/>
            <person name="Khouja H.R."/>
            <person name="Magnuson J."/>
            <person name="Murat C."/>
            <person name="Ohm R.A."/>
            <person name="Singer S.W."/>
            <person name="Spatafora J.W."/>
            <person name="Wang M."/>
            <person name="Veneault-Fourrey C."/>
            <person name="Henrissat B."/>
            <person name="Grigoriev I.V."/>
            <person name="Martin F.M."/>
            <person name="Perotto S."/>
        </authorList>
    </citation>
    <scope>NUCLEOTIDE SEQUENCE [LARGE SCALE GENOMIC DNA]</scope>
    <source>
        <strain evidence="1 2">ATCC 22711</strain>
    </source>
</reference>
<sequence length="187" mass="21662">MRRHVRERLRTGLFVERMRRDARQGILAVQNNSLKIIPSQYWYSKHEDRLSSSASWGRHLRPDTAGSKPLHVRFLLPLMRCRGQEKESRKEGVPTLQGGVMRCTSRRIVILCMTLDSAGIARQTFRCRNGQQRCARGVDDCKPANPWRVLIMQLSRWEPAKSRWKLETGRSAFNPGIRGLILLIPFI</sequence>
<dbReference type="InParanoid" id="A0A2T3B4J0"/>
<name>A0A2T3B4J0_AMORE</name>
<dbReference type="EMBL" id="KZ679010">
    <property type="protein sequence ID" value="PSS20550.1"/>
    <property type="molecule type" value="Genomic_DNA"/>
</dbReference>
<accession>A0A2T3B4J0</accession>
<organism evidence="1 2">
    <name type="scientific">Amorphotheca resinae ATCC 22711</name>
    <dbReference type="NCBI Taxonomy" id="857342"/>
    <lineage>
        <taxon>Eukaryota</taxon>
        <taxon>Fungi</taxon>
        <taxon>Dikarya</taxon>
        <taxon>Ascomycota</taxon>
        <taxon>Pezizomycotina</taxon>
        <taxon>Leotiomycetes</taxon>
        <taxon>Helotiales</taxon>
        <taxon>Amorphothecaceae</taxon>
        <taxon>Amorphotheca</taxon>
    </lineage>
</organism>
<proteinExistence type="predicted"/>
<dbReference type="RefSeq" id="XP_024721820.1">
    <property type="nucleotide sequence ID" value="XM_024864922.1"/>
</dbReference>
<evidence type="ECO:0000313" key="1">
    <source>
        <dbReference type="EMBL" id="PSS20550.1"/>
    </source>
</evidence>
<dbReference type="GeneID" id="36573003"/>
<dbReference type="Proteomes" id="UP000241818">
    <property type="component" value="Unassembled WGS sequence"/>
</dbReference>
<gene>
    <name evidence="1" type="ORF">M430DRAFT_235288</name>
</gene>